<dbReference type="Gene3D" id="3.40.50.300">
    <property type="entry name" value="P-loop containing nucleotide triphosphate hydrolases"/>
    <property type="match status" value="1"/>
</dbReference>
<name>A0ABS8DAI2_9NEIS</name>
<sequence>MHCISIRGLTFQWPKQLAPCLDIPTFHLQQGESVFLHGASGSGKSTFLGLIAGLQQVKHGELTVMGKSLKEMRNHQRDQFRADYLGIIFQQFNLIPYLSVIDNVLLSCQFSKLRKQQVLSTGQSLSEAATTLLHALDISDIHLSVNQLSVGQQQRVAAARALMGKPALIIADEPTSSLDAERQNAFLHLLKNACQVAGSALLFVSHDLRLADTFDRTISMADINHAKREINASL</sequence>
<dbReference type="CDD" id="cd03255">
    <property type="entry name" value="ABC_MJ0796_LolCDE_FtsE"/>
    <property type="match status" value="1"/>
</dbReference>
<evidence type="ECO:0000313" key="7">
    <source>
        <dbReference type="EMBL" id="MCB6184931.1"/>
    </source>
</evidence>
<keyword evidence="8" id="KW-1185">Reference proteome</keyword>
<keyword evidence="3" id="KW-0472">Membrane</keyword>
<evidence type="ECO:0000256" key="3">
    <source>
        <dbReference type="ARBA" id="ARBA00022475"/>
    </source>
</evidence>
<keyword evidence="4" id="KW-0547">Nucleotide-binding</keyword>
<dbReference type="Pfam" id="PF00005">
    <property type="entry name" value="ABC_tran"/>
    <property type="match status" value="1"/>
</dbReference>
<dbReference type="RefSeq" id="WP_227181749.1">
    <property type="nucleotide sequence ID" value="NZ_JAJBZT010000010.1"/>
</dbReference>
<keyword evidence="3" id="KW-1003">Cell membrane</keyword>
<dbReference type="InterPro" id="IPR003439">
    <property type="entry name" value="ABC_transporter-like_ATP-bd"/>
</dbReference>
<comment type="caution">
    <text evidence="7">The sequence shown here is derived from an EMBL/GenBank/DDBJ whole genome shotgun (WGS) entry which is preliminary data.</text>
</comment>
<evidence type="ECO:0000259" key="6">
    <source>
        <dbReference type="PROSITE" id="PS50893"/>
    </source>
</evidence>
<dbReference type="SUPFAM" id="SSF52540">
    <property type="entry name" value="P-loop containing nucleoside triphosphate hydrolases"/>
    <property type="match status" value="1"/>
</dbReference>
<keyword evidence="2" id="KW-0813">Transport</keyword>
<comment type="similarity">
    <text evidence="1">Belongs to the ABC transporter superfamily.</text>
</comment>
<dbReference type="Proteomes" id="UP001165395">
    <property type="component" value="Unassembled WGS sequence"/>
</dbReference>
<evidence type="ECO:0000256" key="5">
    <source>
        <dbReference type="ARBA" id="ARBA00022840"/>
    </source>
</evidence>
<protein>
    <submittedName>
        <fullName evidence="7">ABC transporter ATP-binding protein</fullName>
    </submittedName>
</protein>
<dbReference type="PANTHER" id="PTHR42798:SF7">
    <property type="entry name" value="ALPHA-D-RIBOSE 1-METHYLPHOSPHONATE 5-TRIPHOSPHATE SYNTHASE SUBUNIT PHNL"/>
    <property type="match status" value="1"/>
</dbReference>
<evidence type="ECO:0000256" key="1">
    <source>
        <dbReference type="ARBA" id="ARBA00005417"/>
    </source>
</evidence>
<dbReference type="InterPro" id="IPR027417">
    <property type="entry name" value="P-loop_NTPase"/>
</dbReference>
<dbReference type="GO" id="GO:0005524">
    <property type="term" value="F:ATP binding"/>
    <property type="evidence" value="ECO:0007669"/>
    <property type="project" value="UniProtKB-KW"/>
</dbReference>
<keyword evidence="5 7" id="KW-0067">ATP-binding</keyword>
<evidence type="ECO:0000256" key="4">
    <source>
        <dbReference type="ARBA" id="ARBA00022741"/>
    </source>
</evidence>
<gene>
    <name evidence="7" type="ORF">LIN78_15390</name>
</gene>
<dbReference type="PROSITE" id="PS50893">
    <property type="entry name" value="ABC_TRANSPORTER_2"/>
    <property type="match status" value="1"/>
</dbReference>
<proteinExistence type="inferred from homology"/>
<dbReference type="EMBL" id="JAJBZT010000010">
    <property type="protein sequence ID" value="MCB6184931.1"/>
    <property type="molecule type" value="Genomic_DNA"/>
</dbReference>
<dbReference type="InterPro" id="IPR003593">
    <property type="entry name" value="AAA+_ATPase"/>
</dbReference>
<dbReference type="SMART" id="SM00382">
    <property type="entry name" value="AAA"/>
    <property type="match status" value="1"/>
</dbReference>
<reference evidence="7" key="1">
    <citation type="submission" date="2021-10" db="EMBL/GenBank/DDBJ databases">
        <title>The complete genome sequence of Leeia sp. TBRC 13508.</title>
        <authorList>
            <person name="Charoenyingcharoen P."/>
            <person name="Yukphan P."/>
        </authorList>
    </citation>
    <scope>NUCLEOTIDE SEQUENCE</scope>
    <source>
        <strain evidence="7">TBRC 13508</strain>
    </source>
</reference>
<accession>A0ABS8DAI2</accession>
<evidence type="ECO:0000313" key="8">
    <source>
        <dbReference type="Proteomes" id="UP001165395"/>
    </source>
</evidence>
<feature type="domain" description="ABC transporter" evidence="6">
    <location>
        <begin position="4"/>
        <end position="230"/>
    </location>
</feature>
<evidence type="ECO:0000256" key="2">
    <source>
        <dbReference type="ARBA" id="ARBA00022448"/>
    </source>
</evidence>
<dbReference type="PANTHER" id="PTHR42798">
    <property type="entry name" value="LIPOPROTEIN-RELEASING SYSTEM ATP-BINDING PROTEIN LOLD"/>
    <property type="match status" value="1"/>
</dbReference>
<organism evidence="7 8">
    <name type="scientific">Leeia speluncae</name>
    <dbReference type="NCBI Taxonomy" id="2884804"/>
    <lineage>
        <taxon>Bacteria</taxon>
        <taxon>Pseudomonadati</taxon>
        <taxon>Pseudomonadota</taxon>
        <taxon>Betaproteobacteria</taxon>
        <taxon>Neisseriales</taxon>
        <taxon>Leeiaceae</taxon>
        <taxon>Leeia</taxon>
    </lineage>
</organism>
<dbReference type="InterPro" id="IPR017911">
    <property type="entry name" value="MacB-like_ATP-bd"/>
</dbReference>